<dbReference type="PROSITE" id="PS51257">
    <property type="entry name" value="PROKAR_LIPOPROTEIN"/>
    <property type="match status" value="1"/>
</dbReference>
<evidence type="ECO:0000256" key="3">
    <source>
        <dbReference type="ARBA" id="ARBA00022692"/>
    </source>
</evidence>
<proteinExistence type="predicted"/>
<organism evidence="7 8">
    <name type="scientific">Kutzneria buriramensis</name>
    <dbReference type="NCBI Taxonomy" id="1045776"/>
    <lineage>
        <taxon>Bacteria</taxon>
        <taxon>Bacillati</taxon>
        <taxon>Actinomycetota</taxon>
        <taxon>Actinomycetes</taxon>
        <taxon>Pseudonocardiales</taxon>
        <taxon>Pseudonocardiaceae</taxon>
        <taxon>Kutzneria</taxon>
    </lineage>
</organism>
<comment type="subcellular location">
    <subcellularLocation>
        <location evidence="1">Cell membrane</location>
        <topology evidence="1">Multi-pass membrane protein</topology>
    </subcellularLocation>
</comment>
<feature type="transmembrane region" description="Helical" evidence="6">
    <location>
        <begin position="145"/>
        <end position="170"/>
    </location>
</feature>
<keyword evidence="8" id="KW-1185">Reference proteome</keyword>
<feature type="transmembrane region" description="Helical" evidence="6">
    <location>
        <begin position="6"/>
        <end position="30"/>
    </location>
</feature>
<dbReference type="RefSeq" id="WP_116174200.1">
    <property type="nucleotide sequence ID" value="NZ_CP144375.1"/>
</dbReference>
<evidence type="ECO:0000256" key="4">
    <source>
        <dbReference type="ARBA" id="ARBA00022989"/>
    </source>
</evidence>
<dbReference type="InterPro" id="IPR001123">
    <property type="entry name" value="LeuE-type"/>
</dbReference>
<keyword evidence="3 6" id="KW-0812">Transmembrane</keyword>
<keyword evidence="2" id="KW-1003">Cell membrane</keyword>
<dbReference type="AlphaFoldDB" id="A0A3E0I0I6"/>
<dbReference type="EMBL" id="QUNO01000003">
    <property type="protein sequence ID" value="REH52237.1"/>
    <property type="molecule type" value="Genomic_DNA"/>
</dbReference>
<protein>
    <submittedName>
        <fullName evidence="7">Threonine/homoserine/homoserine lactone efflux protein</fullName>
    </submittedName>
</protein>
<dbReference type="GO" id="GO:0005886">
    <property type="term" value="C:plasma membrane"/>
    <property type="evidence" value="ECO:0007669"/>
    <property type="project" value="UniProtKB-SubCell"/>
</dbReference>
<sequence length="204" mass="21420">MKFDVAPLPAFLLACLVVIITPGMDAFLLLRTSLRAGARAGLRALAGVHTASAVQIALVVSGLGALLAGYPALLQILRWLGAAYLAFLAAQIVRGLLRPRRAESDEPVAVAHPFRQGFLSNLMNPKMLLFSLAFLPQFIGSGDAVLQLGVLGALFLVLAACWEATIVLAAGRMSRRLQRKGVTTALDAVSAAAFFTISVGLVVA</sequence>
<feature type="transmembrane region" description="Helical" evidence="6">
    <location>
        <begin position="182"/>
        <end position="203"/>
    </location>
</feature>
<feature type="transmembrane region" description="Helical" evidence="6">
    <location>
        <begin position="42"/>
        <end position="70"/>
    </location>
</feature>
<evidence type="ECO:0000256" key="1">
    <source>
        <dbReference type="ARBA" id="ARBA00004651"/>
    </source>
</evidence>
<evidence type="ECO:0000256" key="5">
    <source>
        <dbReference type="ARBA" id="ARBA00023136"/>
    </source>
</evidence>
<dbReference type="PANTHER" id="PTHR30086:SF20">
    <property type="entry name" value="ARGININE EXPORTER PROTEIN ARGO-RELATED"/>
    <property type="match status" value="1"/>
</dbReference>
<keyword evidence="5 6" id="KW-0472">Membrane</keyword>
<evidence type="ECO:0000256" key="6">
    <source>
        <dbReference type="SAM" id="Phobius"/>
    </source>
</evidence>
<feature type="transmembrane region" description="Helical" evidence="6">
    <location>
        <begin position="118"/>
        <end position="139"/>
    </location>
</feature>
<gene>
    <name evidence="7" type="ORF">BCF44_103689</name>
</gene>
<dbReference type="PANTHER" id="PTHR30086">
    <property type="entry name" value="ARGININE EXPORTER PROTEIN ARGO"/>
    <property type="match status" value="1"/>
</dbReference>
<evidence type="ECO:0000256" key="2">
    <source>
        <dbReference type="ARBA" id="ARBA00022475"/>
    </source>
</evidence>
<evidence type="ECO:0000313" key="7">
    <source>
        <dbReference type="EMBL" id="REH52237.1"/>
    </source>
</evidence>
<evidence type="ECO:0000313" key="8">
    <source>
        <dbReference type="Proteomes" id="UP000256269"/>
    </source>
</evidence>
<name>A0A3E0I0I6_9PSEU</name>
<dbReference type="PIRSF" id="PIRSF006324">
    <property type="entry name" value="LeuE"/>
    <property type="match status" value="1"/>
</dbReference>
<feature type="transmembrane region" description="Helical" evidence="6">
    <location>
        <begin position="76"/>
        <end position="97"/>
    </location>
</feature>
<comment type="caution">
    <text evidence="7">The sequence shown here is derived from an EMBL/GenBank/DDBJ whole genome shotgun (WGS) entry which is preliminary data.</text>
</comment>
<dbReference type="Proteomes" id="UP000256269">
    <property type="component" value="Unassembled WGS sequence"/>
</dbReference>
<dbReference type="Pfam" id="PF01810">
    <property type="entry name" value="LysE"/>
    <property type="match status" value="1"/>
</dbReference>
<keyword evidence="4 6" id="KW-1133">Transmembrane helix</keyword>
<accession>A0A3E0I0I6</accession>
<reference evidence="7 8" key="1">
    <citation type="submission" date="2018-08" db="EMBL/GenBank/DDBJ databases">
        <title>Genomic Encyclopedia of Archaeal and Bacterial Type Strains, Phase II (KMG-II): from individual species to whole genera.</title>
        <authorList>
            <person name="Goeker M."/>
        </authorList>
    </citation>
    <scope>NUCLEOTIDE SEQUENCE [LARGE SCALE GENOMIC DNA]</scope>
    <source>
        <strain evidence="7 8">DSM 45791</strain>
    </source>
</reference>
<dbReference type="OrthoDB" id="9784202at2"/>
<dbReference type="GO" id="GO:0015171">
    <property type="term" value="F:amino acid transmembrane transporter activity"/>
    <property type="evidence" value="ECO:0007669"/>
    <property type="project" value="TreeGrafter"/>
</dbReference>